<proteinExistence type="predicted"/>
<keyword evidence="2" id="KW-1185">Reference proteome</keyword>
<dbReference type="Proteomes" id="UP001152658">
    <property type="component" value="Unassembled WGS sequence"/>
</dbReference>
<protein>
    <submittedName>
        <fullName evidence="1">Uncharacterized protein</fullName>
    </submittedName>
</protein>
<accession>A0ABM9FU10</accession>
<gene>
    <name evidence="1" type="ORF">VAE063_950908</name>
</gene>
<sequence length="49" mass="5522">MRPCAIAKNRATKPMAIMTLIIFTDKGLSRYSTKVLRQLYSDLLDTFAG</sequence>
<name>A0ABM9FU10_9VIBR</name>
<evidence type="ECO:0000313" key="1">
    <source>
        <dbReference type="EMBL" id="CAH8240090.1"/>
    </source>
</evidence>
<reference evidence="1" key="1">
    <citation type="submission" date="2022-06" db="EMBL/GenBank/DDBJ databases">
        <authorList>
            <person name="Goudenege D."/>
            <person name="Le Roux F."/>
        </authorList>
    </citation>
    <scope>NUCLEOTIDE SEQUENCE</scope>
    <source>
        <strain evidence="1">12-063</strain>
    </source>
</reference>
<dbReference type="EMBL" id="CALYLK010000136">
    <property type="protein sequence ID" value="CAH8240090.1"/>
    <property type="molecule type" value="Genomic_DNA"/>
</dbReference>
<evidence type="ECO:0000313" key="2">
    <source>
        <dbReference type="Proteomes" id="UP001152658"/>
    </source>
</evidence>
<organism evidence="1 2">
    <name type="scientific">Vibrio aestuarianus</name>
    <dbReference type="NCBI Taxonomy" id="28171"/>
    <lineage>
        <taxon>Bacteria</taxon>
        <taxon>Pseudomonadati</taxon>
        <taxon>Pseudomonadota</taxon>
        <taxon>Gammaproteobacteria</taxon>
        <taxon>Vibrionales</taxon>
        <taxon>Vibrionaceae</taxon>
        <taxon>Vibrio</taxon>
    </lineage>
</organism>
<comment type="caution">
    <text evidence="1">The sequence shown here is derived from an EMBL/GenBank/DDBJ whole genome shotgun (WGS) entry which is preliminary data.</text>
</comment>